<feature type="domain" description="Ketoreductase" evidence="4">
    <location>
        <begin position="4"/>
        <end position="189"/>
    </location>
</feature>
<reference evidence="6" key="1">
    <citation type="journal article" date="2019" name="Int. J. Syst. Evol. Microbiol.">
        <title>The Global Catalogue of Microorganisms (GCM) 10K type strain sequencing project: providing services to taxonomists for standard genome sequencing and annotation.</title>
        <authorList>
            <consortium name="The Broad Institute Genomics Platform"/>
            <consortium name="The Broad Institute Genome Sequencing Center for Infectious Disease"/>
            <person name="Wu L."/>
            <person name="Ma J."/>
        </authorList>
    </citation>
    <scope>NUCLEOTIDE SEQUENCE [LARGE SCALE GENOMIC DNA]</scope>
    <source>
        <strain evidence="6">JCM 17805</strain>
    </source>
</reference>
<dbReference type="PIRSF" id="PIRSF000126">
    <property type="entry name" value="11-beta-HSD1"/>
    <property type="match status" value="1"/>
</dbReference>
<evidence type="ECO:0000313" key="5">
    <source>
        <dbReference type="EMBL" id="GAA4650910.1"/>
    </source>
</evidence>
<dbReference type="PRINTS" id="PR00081">
    <property type="entry name" value="GDHRDH"/>
</dbReference>
<dbReference type="Pfam" id="PF00106">
    <property type="entry name" value="adh_short"/>
    <property type="match status" value="1"/>
</dbReference>
<evidence type="ECO:0000256" key="2">
    <source>
        <dbReference type="ARBA" id="ARBA00023002"/>
    </source>
</evidence>
<dbReference type="EMBL" id="BAABFL010000427">
    <property type="protein sequence ID" value="GAA4650910.1"/>
    <property type="molecule type" value="Genomic_DNA"/>
</dbReference>
<gene>
    <name evidence="5" type="ORF">GCM10023116_31930</name>
</gene>
<keyword evidence="6" id="KW-1185">Reference proteome</keyword>
<dbReference type="PANTHER" id="PTHR44196">
    <property type="entry name" value="DEHYDROGENASE/REDUCTASE SDR FAMILY MEMBER 7B"/>
    <property type="match status" value="1"/>
</dbReference>
<evidence type="ECO:0000259" key="4">
    <source>
        <dbReference type="SMART" id="SM00822"/>
    </source>
</evidence>
<comment type="similarity">
    <text evidence="1 3">Belongs to the short-chain dehydrogenases/reductases (SDR) family.</text>
</comment>
<dbReference type="InterPro" id="IPR057326">
    <property type="entry name" value="KR_dom"/>
</dbReference>
<dbReference type="PRINTS" id="PR00080">
    <property type="entry name" value="SDRFAMILY"/>
</dbReference>
<dbReference type="SMART" id="SM00822">
    <property type="entry name" value="PKS_KR"/>
    <property type="match status" value="1"/>
</dbReference>
<keyword evidence="2" id="KW-0560">Oxidoreductase</keyword>
<dbReference type="PANTHER" id="PTHR44196:SF2">
    <property type="entry name" value="SHORT-CHAIN DEHYDROGENASE-RELATED"/>
    <property type="match status" value="1"/>
</dbReference>
<sequence>MMKGRVLITGASTGIGEAMCHYLAKQKHDLVLVARNGERLQALAKTLTEQFGVTVTSCPMDLAVNGAALSLHEWCKSQGLNIDILINNAGVGTRGDWISTNFDDEYRLIQLNIVTLAELCKLFARDMAERKQGWILNVASIAGFQPGPWMSNYYASKAYVLSLSEGLGHELKAHGITVTALCPGPVKTPFFENAGIPEEKIFANPATMTAEAVAAAGIEGLRSGKRLVIPGFINKMIAQSGRVSPRNMQTAVSGWLNQHSI</sequence>
<dbReference type="Proteomes" id="UP001500604">
    <property type="component" value="Unassembled WGS sequence"/>
</dbReference>
<protein>
    <submittedName>
        <fullName evidence="5">SDR family oxidoreductase</fullName>
    </submittedName>
</protein>
<dbReference type="CDD" id="cd05233">
    <property type="entry name" value="SDR_c"/>
    <property type="match status" value="1"/>
</dbReference>
<comment type="caution">
    <text evidence="5">The sequence shown here is derived from an EMBL/GenBank/DDBJ whole genome shotgun (WGS) entry which is preliminary data.</text>
</comment>
<dbReference type="SUPFAM" id="SSF51735">
    <property type="entry name" value="NAD(P)-binding Rossmann-fold domains"/>
    <property type="match status" value="1"/>
</dbReference>
<evidence type="ECO:0000313" key="6">
    <source>
        <dbReference type="Proteomes" id="UP001500604"/>
    </source>
</evidence>
<proteinExistence type="inferred from homology"/>
<dbReference type="Gene3D" id="3.40.50.720">
    <property type="entry name" value="NAD(P)-binding Rossmann-like Domain"/>
    <property type="match status" value="1"/>
</dbReference>
<dbReference type="RefSeq" id="WP_345197185.1">
    <property type="nucleotide sequence ID" value="NZ_BAABFL010000427.1"/>
</dbReference>
<name>A0ABP8V499_9GAMM</name>
<accession>A0ABP8V499</accession>
<evidence type="ECO:0000256" key="3">
    <source>
        <dbReference type="RuleBase" id="RU000363"/>
    </source>
</evidence>
<evidence type="ECO:0000256" key="1">
    <source>
        <dbReference type="ARBA" id="ARBA00006484"/>
    </source>
</evidence>
<dbReference type="InterPro" id="IPR036291">
    <property type="entry name" value="NAD(P)-bd_dom_sf"/>
</dbReference>
<organism evidence="5 6">
    <name type="scientific">Kistimonas scapharcae</name>
    <dbReference type="NCBI Taxonomy" id="1036133"/>
    <lineage>
        <taxon>Bacteria</taxon>
        <taxon>Pseudomonadati</taxon>
        <taxon>Pseudomonadota</taxon>
        <taxon>Gammaproteobacteria</taxon>
        <taxon>Oceanospirillales</taxon>
        <taxon>Endozoicomonadaceae</taxon>
        <taxon>Kistimonas</taxon>
    </lineage>
</organism>
<dbReference type="InterPro" id="IPR002347">
    <property type="entry name" value="SDR_fam"/>
</dbReference>